<accession>A0ABR2K7S0</accession>
<proteinExistence type="predicted"/>
<evidence type="ECO:0000313" key="1">
    <source>
        <dbReference type="EMBL" id="KAK8887134.1"/>
    </source>
</evidence>
<sequence>MRGIVKEIRSYNKKRDIYSITYEMPNPHNGVCKANNSTVKDTIKAKNMREGHPTKLSTMERQYWLNQNSIPDQIRKFI</sequence>
<name>A0ABR2K7S0_9EUKA</name>
<comment type="caution">
    <text evidence="1">The sequence shown here is derived from an EMBL/GenBank/DDBJ whole genome shotgun (WGS) entry which is preliminary data.</text>
</comment>
<organism evidence="1 2">
    <name type="scientific">Tritrichomonas musculus</name>
    <dbReference type="NCBI Taxonomy" id="1915356"/>
    <lineage>
        <taxon>Eukaryota</taxon>
        <taxon>Metamonada</taxon>
        <taxon>Parabasalia</taxon>
        <taxon>Tritrichomonadida</taxon>
        <taxon>Tritrichomonadidae</taxon>
        <taxon>Tritrichomonas</taxon>
    </lineage>
</organism>
<keyword evidence="2" id="KW-1185">Reference proteome</keyword>
<dbReference type="EMBL" id="JAPFFF010000006">
    <property type="protein sequence ID" value="KAK8887134.1"/>
    <property type="molecule type" value="Genomic_DNA"/>
</dbReference>
<gene>
    <name evidence="1" type="ORF">M9Y10_038172</name>
</gene>
<protein>
    <submittedName>
        <fullName evidence="1">Uncharacterized protein</fullName>
    </submittedName>
</protein>
<reference evidence="1 2" key="1">
    <citation type="submission" date="2024-04" db="EMBL/GenBank/DDBJ databases">
        <title>Tritrichomonas musculus Genome.</title>
        <authorList>
            <person name="Alves-Ferreira E."/>
            <person name="Grigg M."/>
            <person name="Lorenzi H."/>
            <person name="Galac M."/>
        </authorList>
    </citation>
    <scope>NUCLEOTIDE SEQUENCE [LARGE SCALE GENOMIC DNA]</scope>
    <source>
        <strain evidence="1 2">EAF2021</strain>
    </source>
</reference>
<dbReference type="Proteomes" id="UP001470230">
    <property type="component" value="Unassembled WGS sequence"/>
</dbReference>
<evidence type="ECO:0000313" key="2">
    <source>
        <dbReference type="Proteomes" id="UP001470230"/>
    </source>
</evidence>